<dbReference type="STRING" id="1391654.AKJ09_05468"/>
<dbReference type="InterPro" id="IPR041490">
    <property type="entry name" value="KstR2_TetR_C"/>
</dbReference>
<reference evidence="6 7" key="1">
    <citation type="submission" date="2015-08" db="EMBL/GenBank/DDBJ databases">
        <authorList>
            <person name="Babu N.S."/>
            <person name="Beckwith C.J."/>
            <person name="Beseler K.G."/>
            <person name="Brison A."/>
            <person name="Carone J.V."/>
            <person name="Caskin T.P."/>
            <person name="Diamond M."/>
            <person name="Durham M.E."/>
            <person name="Foxe J.M."/>
            <person name="Go M."/>
            <person name="Henderson B.A."/>
            <person name="Jones I.B."/>
            <person name="McGettigan J.A."/>
            <person name="Micheletti S.J."/>
            <person name="Nasrallah M.E."/>
            <person name="Ortiz D."/>
            <person name="Piller C.R."/>
            <person name="Privatt S.R."/>
            <person name="Schneider S.L."/>
            <person name="Sharp S."/>
            <person name="Smith T.C."/>
            <person name="Stanton J.D."/>
            <person name="Ullery H.E."/>
            <person name="Wilson R.J."/>
            <person name="Serrano M.G."/>
            <person name="Buck G."/>
            <person name="Lee V."/>
            <person name="Wang Y."/>
            <person name="Carvalho R."/>
            <person name="Voegtly L."/>
            <person name="Shi R."/>
            <person name="Duckworth R."/>
            <person name="Johnson A."/>
            <person name="Loviza R."/>
            <person name="Walstead R."/>
            <person name="Shah Z."/>
            <person name="Kiflezghi M."/>
            <person name="Wade K."/>
            <person name="Ball S.L."/>
            <person name="Bradley K.W."/>
            <person name="Asai D.J."/>
            <person name="Bowman C.A."/>
            <person name="Russell D.A."/>
            <person name="Pope W.H."/>
            <person name="Jacobs-Sera D."/>
            <person name="Hendrix R.W."/>
            <person name="Hatfull G.F."/>
        </authorList>
    </citation>
    <scope>NUCLEOTIDE SEQUENCE [LARGE SCALE GENOMIC DNA]</scope>
    <source>
        <strain evidence="6 7">DSM 27648</strain>
    </source>
</reference>
<dbReference type="GO" id="GO:0003700">
    <property type="term" value="F:DNA-binding transcription factor activity"/>
    <property type="evidence" value="ECO:0007669"/>
    <property type="project" value="TreeGrafter"/>
</dbReference>
<sequence>MPKKEAATKARAPSARSIDVREAALTLFAERGYHGTSMKDIAAALQLRAPSLYNHVSAKQEILRDVMVDTMNNLLKVVRSAIAGTDDTVLQLRRAAEAHVRYHARHKREVRIGNYEIPALEQPHRGAVTKLRREYSRMFVGLIEKGVEEGVFDTRSPLLAAYGILQMGIGVSMWYTPDGPLSEDDIVFQYGDMALRLVGVTEAEPRVGRRRAK</sequence>
<dbReference type="PATRIC" id="fig|1391654.3.peg.5543"/>
<accession>A0A0K1Q085</accession>
<name>A0A0K1Q085_9BACT</name>
<dbReference type="PANTHER" id="PTHR30055:SF234">
    <property type="entry name" value="HTH-TYPE TRANSCRIPTIONAL REGULATOR BETI"/>
    <property type="match status" value="1"/>
</dbReference>
<dbReference type="EMBL" id="CP012333">
    <property type="protein sequence ID" value="AKU98804.1"/>
    <property type="molecule type" value="Genomic_DNA"/>
</dbReference>
<evidence type="ECO:0000256" key="1">
    <source>
        <dbReference type="ARBA" id="ARBA00023015"/>
    </source>
</evidence>
<dbReference type="Pfam" id="PF17932">
    <property type="entry name" value="TetR_C_24"/>
    <property type="match status" value="1"/>
</dbReference>
<dbReference type="KEGG" id="llu:AKJ09_05468"/>
<gene>
    <name evidence="6" type="ORF">AKJ09_05468</name>
</gene>
<dbReference type="Pfam" id="PF00440">
    <property type="entry name" value="TetR_N"/>
    <property type="match status" value="1"/>
</dbReference>
<evidence type="ECO:0000313" key="7">
    <source>
        <dbReference type="Proteomes" id="UP000064967"/>
    </source>
</evidence>
<dbReference type="PROSITE" id="PS50977">
    <property type="entry name" value="HTH_TETR_2"/>
    <property type="match status" value="1"/>
</dbReference>
<dbReference type="Proteomes" id="UP000064967">
    <property type="component" value="Chromosome"/>
</dbReference>
<dbReference type="SUPFAM" id="SSF48498">
    <property type="entry name" value="Tetracyclin repressor-like, C-terminal domain"/>
    <property type="match status" value="1"/>
</dbReference>
<dbReference type="PANTHER" id="PTHR30055">
    <property type="entry name" value="HTH-TYPE TRANSCRIPTIONAL REGULATOR RUTR"/>
    <property type="match status" value="1"/>
</dbReference>
<keyword evidence="2 4" id="KW-0238">DNA-binding</keyword>
<evidence type="ECO:0000259" key="5">
    <source>
        <dbReference type="PROSITE" id="PS50977"/>
    </source>
</evidence>
<feature type="DNA-binding region" description="H-T-H motif" evidence="4">
    <location>
        <begin position="37"/>
        <end position="56"/>
    </location>
</feature>
<dbReference type="GO" id="GO:0000976">
    <property type="term" value="F:transcription cis-regulatory region binding"/>
    <property type="evidence" value="ECO:0007669"/>
    <property type="project" value="TreeGrafter"/>
</dbReference>
<organism evidence="6 7">
    <name type="scientific">Labilithrix luteola</name>
    <dbReference type="NCBI Taxonomy" id="1391654"/>
    <lineage>
        <taxon>Bacteria</taxon>
        <taxon>Pseudomonadati</taxon>
        <taxon>Myxococcota</taxon>
        <taxon>Polyangia</taxon>
        <taxon>Polyangiales</taxon>
        <taxon>Labilitrichaceae</taxon>
        <taxon>Labilithrix</taxon>
    </lineage>
</organism>
<protein>
    <submittedName>
        <fullName evidence="6">Transcriptional regulator, TetR family</fullName>
    </submittedName>
</protein>
<proteinExistence type="predicted"/>
<evidence type="ECO:0000256" key="3">
    <source>
        <dbReference type="ARBA" id="ARBA00023163"/>
    </source>
</evidence>
<keyword evidence="7" id="KW-1185">Reference proteome</keyword>
<dbReference type="InterPro" id="IPR036271">
    <property type="entry name" value="Tet_transcr_reg_TetR-rel_C_sf"/>
</dbReference>
<dbReference type="OrthoDB" id="9814200at2"/>
<keyword evidence="1" id="KW-0805">Transcription regulation</keyword>
<keyword evidence="3" id="KW-0804">Transcription</keyword>
<dbReference type="SUPFAM" id="SSF46689">
    <property type="entry name" value="Homeodomain-like"/>
    <property type="match status" value="1"/>
</dbReference>
<dbReference type="PRINTS" id="PR00455">
    <property type="entry name" value="HTHTETR"/>
</dbReference>
<dbReference type="Gene3D" id="1.10.357.10">
    <property type="entry name" value="Tetracycline Repressor, domain 2"/>
    <property type="match status" value="1"/>
</dbReference>
<dbReference type="InterPro" id="IPR009057">
    <property type="entry name" value="Homeodomain-like_sf"/>
</dbReference>
<dbReference type="RefSeq" id="WP_146649854.1">
    <property type="nucleotide sequence ID" value="NZ_CP012333.1"/>
</dbReference>
<dbReference type="AlphaFoldDB" id="A0A0K1Q085"/>
<dbReference type="InterPro" id="IPR050109">
    <property type="entry name" value="HTH-type_TetR-like_transc_reg"/>
</dbReference>
<feature type="domain" description="HTH tetR-type" evidence="5">
    <location>
        <begin position="14"/>
        <end position="74"/>
    </location>
</feature>
<evidence type="ECO:0000256" key="2">
    <source>
        <dbReference type="ARBA" id="ARBA00023125"/>
    </source>
</evidence>
<evidence type="ECO:0000256" key="4">
    <source>
        <dbReference type="PROSITE-ProRule" id="PRU00335"/>
    </source>
</evidence>
<evidence type="ECO:0000313" key="6">
    <source>
        <dbReference type="EMBL" id="AKU98804.1"/>
    </source>
</evidence>
<dbReference type="InterPro" id="IPR001647">
    <property type="entry name" value="HTH_TetR"/>
</dbReference>